<dbReference type="EMBL" id="MBFS01002057">
    <property type="protein sequence ID" value="PVV00373.1"/>
    <property type="molecule type" value="Genomic_DNA"/>
</dbReference>
<keyword evidence="1" id="KW-0472">Membrane</keyword>
<name>A0A2T9Z701_9FUNG</name>
<evidence type="ECO:0000313" key="3">
    <source>
        <dbReference type="Proteomes" id="UP000245609"/>
    </source>
</evidence>
<gene>
    <name evidence="2" type="ORF">BB560_005250</name>
</gene>
<dbReference type="AlphaFoldDB" id="A0A2T9Z701"/>
<keyword evidence="1" id="KW-1133">Transmembrane helix</keyword>
<reference evidence="2 3" key="1">
    <citation type="journal article" date="2018" name="MBio">
        <title>Comparative Genomics Reveals the Core Gene Toolbox for the Fungus-Insect Symbiosis.</title>
        <authorList>
            <person name="Wang Y."/>
            <person name="Stata M."/>
            <person name="Wang W."/>
            <person name="Stajich J.E."/>
            <person name="White M.M."/>
            <person name="Moncalvo J.M."/>
        </authorList>
    </citation>
    <scope>NUCLEOTIDE SEQUENCE [LARGE SCALE GENOMIC DNA]</scope>
    <source>
        <strain evidence="2 3">SC-DP-2</strain>
    </source>
</reference>
<evidence type="ECO:0000313" key="2">
    <source>
        <dbReference type="EMBL" id="PVV00373.1"/>
    </source>
</evidence>
<keyword evidence="3" id="KW-1185">Reference proteome</keyword>
<feature type="transmembrane region" description="Helical" evidence="1">
    <location>
        <begin position="74"/>
        <end position="97"/>
    </location>
</feature>
<protein>
    <submittedName>
        <fullName evidence="2">Uncharacterized protein</fullName>
    </submittedName>
</protein>
<organism evidence="2 3">
    <name type="scientific">Smittium megazygosporum</name>
    <dbReference type="NCBI Taxonomy" id="133381"/>
    <lineage>
        <taxon>Eukaryota</taxon>
        <taxon>Fungi</taxon>
        <taxon>Fungi incertae sedis</taxon>
        <taxon>Zoopagomycota</taxon>
        <taxon>Kickxellomycotina</taxon>
        <taxon>Harpellomycetes</taxon>
        <taxon>Harpellales</taxon>
        <taxon>Legeriomycetaceae</taxon>
        <taxon>Smittium</taxon>
    </lineage>
</organism>
<evidence type="ECO:0000256" key="1">
    <source>
        <dbReference type="SAM" id="Phobius"/>
    </source>
</evidence>
<sequence length="111" mass="12176">MSVPVFLSVCTYIDLYLFVLLCDCTYLQIVTKEYDPLASNKYFFCADFGMSPCPCLDDSTRFVSGAFAVSLRNLAAAAAPLILIATLLASCCTLFLFDGTKSEAMAFPNYM</sequence>
<accession>A0A2T9Z701</accession>
<keyword evidence="1" id="KW-0812">Transmembrane</keyword>
<comment type="caution">
    <text evidence="2">The sequence shown here is derived from an EMBL/GenBank/DDBJ whole genome shotgun (WGS) entry which is preliminary data.</text>
</comment>
<proteinExistence type="predicted"/>
<dbReference type="Proteomes" id="UP000245609">
    <property type="component" value="Unassembled WGS sequence"/>
</dbReference>